<evidence type="ECO:0000313" key="1">
    <source>
        <dbReference type="EMBL" id="KMZ57922.1"/>
    </source>
</evidence>
<proteinExistence type="predicted"/>
<comment type="caution">
    <text evidence="1">The sequence shown here is derived from an EMBL/GenBank/DDBJ whole genome shotgun (WGS) entry which is preliminary data.</text>
</comment>
<protein>
    <submittedName>
        <fullName evidence="1">Uncharacterized protein</fullName>
    </submittedName>
</protein>
<keyword evidence="2" id="KW-1185">Reference proteome</keyword>
<name>A0A0K9NPB1_ZOSMR</name>
<dbReference type="AlphaFoldDB" id="A0A0K9NPB1"/>
<reference evidence="2" key="1">
    <citation type="journal article" date="2016" name="Nature">
        <title>The genome of the seagrass Zostera marina reveals angiosperm adaptation to the sea.</title>
        <authorList>
            <person name="Olsen J.L."/>
            <person name="Rouze P."/>
            <person name="Verhelst B."/>
            <person name="Lin Y.-C."/>
            <person name="Bayer T."/>
            <person name="Collen J."/>
            <person name="Dattolo E."/>
            <person name="De Paoli E."/>
            <person name="Dittami S."/>
            <person name="Maumus F."/>
            <person name="Michel G."/>
            <person name="Kersting A."/>
            <person name="Lauritano C."/>
            <person name="Lohaus R."/>
            <person name="Toepel M."/>
            <person name="Tonon T."/>
            <person name="Vanneste K."/>
            <person name="Amirebrahimi M."/>
            <person name="Brakel J."/>
            <person name="Bostroem C."/>
            <person name="Chovatia M."/>
            <person name="Grimwood J."/>
            <person name="Jenkins J.W."/>
            <person name="Jueterbock A."/>
            <person name="Mraz A."/>
            <person name="Stam W.T."/>
            <person name="Tice H."/>
            <person name="Bornberg-Bauer E."/>
            <person name="Green P.J."/>
            <person name="Pearson G.A."/>
            <person name="Procaccini G."/>
            <person name="Duarte C.M."/>
            <person name="Schmutz J."/>
            <person name="Reusch T.B.H."/>
            <person name="Van de Peer Y."/>
        </authorList>
    </citation>
    <scope>NUCLEOTIDE SEQUENCE [LARGE SCALE GENOMIC DNA]</scope>
    <source>
        <strain evidence="2">cv. Finnish</strain>
    </source>
</reference>
<sequence length="51" mass="5765">MKEIAKQKKLPPVYTGKWETATDAEVQAELEKGAPFTYRFNVPKEGKIPSL</sequence>
<dbReference type="STRING" id="29655.A0A0K9NPB1"/>
<dbReference type="OrthoDB" id="10506635at2759"/>
<organism evidence="1 2">
    <name type="scientific">Zostera marina</name>
    <name type="common">Eelgrass</name>
    <dbReference type="NCBI Taxonomy" id="29655"/>
    <lineage>
        <taxon>Eukaryota</taxon>
        <taxon>Viridiplantae</taxon>
        <taxon>Streptophyta</taxon>
        <taxon>Embryophyta</taxon>
        <taxon>Tracheophyta</taxon>
        <taxon>Spermatophyta</taxon>
        <taxon>Magnoliopsida</taxon>
        <taxon>Liliopsida</taxon>
        <taxon>Zosteraceae</taxon>
        <taxon>Zostera</taxon>
    </lineage>
</organism>
<dbReference type="EMBL" id="LFYR01001997">
    <property type="protein sequence ID" value="KMZ57922.1"/>
    <property type="molecule type" value="Genomic_DNA"/>
</dbReference>
<dbReference type="Proteomes" id="UP000036987">
    <property type="component" value="Unassembled WGS sequence"/>
</dbReference>
<accession>A0A0K9NPB1</accession>
<dbReference type="Gene3D" id="3.90.800.10">
    <property type="entry name" value="Glutamyl-tRNA Synthetase, Domain 3"/>
    <property type="match status" value="1"/>
</dbReference>
<gene>
    <name evidence="1" type="ORF">ZOSMA_80G00120</name>
</gene>
<evidence type="ECO:0000313" key="2">
    <source>
        <dbReference type="Proteomes" id="UP000036987"/>
    </source>
</evidence>